<dbReference type="PROSITE" id="PS51257">
    <property type="entry name" value="PROKAR_LIPOPROTEIN"/>
    <property type="match status" value="1"/>
</dbReference>
<reference evidence="3 4" key="1">
    <citation type="submission" date="2015-01" db="EMBL/GenBank/DDBJ databases">
        <title>Comparative genomics of non-oral Prevotella species.</title>
        <authorList>
            <person name="Accetto T."/>
            <person name="Nograsek B."/>
            <person name="Avgustin G."/>
        </authorList>
    </citation>
    <scope>NUCLEOTIDE SEQUENCE [LARGE SCALE GENOMIC DNA]</scope>
    <source>
        <strain evidence="3 4">P5-119</strain>
    </source>
</reference>
<dbReference type="EMBL" id="JXQK01000031">
    <property type="protein sequence ID" value="KIP64166.1"/>
    <property type="molecule type" value="Genomic_DNA"/>
</dbReference>
<evidence type="ECO:0000313" key="4">
    <source>
        <dbReference type="Proteomes" id="UP000032046"/>
    </source>
</evidence>
<evidence type="ECO:0000256" key="1">
    <source>
        <dbReference type="SAM" id="SignalP"/>
    </source>
</evidence>
<keyword evidence="1" id="KW-0732">Signal</keyword>
<feature type="signal peptide" evidence="1">
    <location>
        <begin position="1"/>
        <end position="21"/>
    </location>
</feature>
<dbReference type="RefSeq" id="WP_042517941.1">
    <property type="nucleotide sequence ID" value="NZ_JXQK01000031.1"/>
</dbReference>
<dbReference type="InterPro" id="IPR033985">
    <property type="entry name" value="SusD-like_N"/>
</dbReference>
<dbReference type="AlphaFoldDB" id="A0A0D0IVZ1"/>
<dbReference type="InterPro" id="IPR011990">
    <property type="entry name" value="TPR-like_helical_dom_sf"/>
</dbReference>
<dbReference type="STRING" id="1602171.ST44_02895"/>
<dbReference type="SUPFAM" id="SSF48452">
    <property type="entry name" value="TPR-like"/>
    <property type="match status" value="1"/>
</dbReference>
<comment type="caution">
    <text evidence="3">The sequence shown here is derived from an EMBL/GenBank/DDBJ whole genome shotgun (WGS) entry which is preliminary data.</text>
</comment>
<feature type="chain" id="PRO_5002212680" description="SusD-like N-terminal domain-containing protein" evidence="1">
    <location>
        <begin position="22"/>
        <end position="526"/>
    </location>
</feature>
<feature type="domain" description="SusD-like N-terminal" evidence="2">
    <location>
        <begin position="22"/>
        <end position="224"/>
    </location>
</feature>
<name>A0A0D0IVZ1_9BACT</name>
<protein>
    <recommendedName>
        <fullName evidence="2">SusD-like N-terminal domain-containing protein</fullName>
    </recommendedName>
</protein>
<evidence type="ECO:0000259" key="2">
    <source>
        <dbReference type="Pfam" id="PF14322"/>
    </source>
</evidence>
<dbReference type="Pfam" id="PF14322">
    <property type="entry name" value="SusD-like_3"/>
    <property type="match status" value="1"/>
</dbReference>
<evidence type="ECO:0000313" key="3">
    <source>
        <dbReference type="EMBL" id="KIP64166.1"/>
    </source>
</evidence>
<dbReference type="GO" id="GO:0009279">
    <property type="term" value="C:cell outer membrane"/>
    <property type="evidence" value="ECO:0007669"/>
    <property type="project" value="UniProtKB-SubCell"/>
</dbReference>
<keyword evidence="4" id="KW-1185">Reference proteome</keyword>
<gene>
    <name evidence="3" type="ORF">ST44_02895</name>
</gene>
<organism evidence="3 4">
    <name type="scientific">Prevotella pectinovora</name>
    <dbReference type="NCBI Taxonomy" id="1602169"/>
    <lineage>
        <taxon>Bacteria</taxon>
        <taxon>Pseudomonadati</taxon>
        <taxon>Bacteroidota</taxon>
        <taxon>Bacteroidia</taxon>
        <taxon>Bacteroidales</taxon>
        <taxon>Prevotellaceae</taxon>
        <taxon>Prevotella</taxon>
    </lineage>
</organism>
<proteinExistence type="predicted"/>
<sequence length="526" mass="60038">MKYIKYLAVSALCAMSLTSCNDYLDRLPDDRAEVKTVSQVKELLTSAYPEGNNNTIMELMSDNVSDNGTSYASTPLKDELYRFEDVDDTGNDSPYFVWNQLYKSVATANQALEYLGQVTPTEESAAVEAEAKMIRAYSMFQLATTFCMAWDESKADEYMGLPYPKEPAKFIGGQYDRGTLRQLYANIDKDIEEALPKIDESIYTVPKYHFNRKAAYAFAARFNLYYNNMDKCIEYANEVLGSDPRSVLRDFEQYTQFGAQDIGNKYIQSGEKANLMLLASYSSEGYMVIYPVYPRFQHNQSVCSYGTFWAKAPWGQGSGTDAQKALLYYANMMYGSSTAVQFPKMLPQMEITDKINQTGYLHIVDPIFTGDETLLCRAEAYARKKMYTEAVADINLWIENHCRAQSGDEVRPVMTEELINEFMEQLDYTPVTLEYWSDLTIRKELHPQGFEIETGTQENMINLILHMRRLETIFQGLRFPDLKRYGIAFSHLVQREDPLVFQTGDLRGAVQLPNDVIKAGLPANPR</sequence>
<dbReference type="Proteomes" id="UP000032046">
    <property type="component" value="Unassembled WGS sequence"/>
</dbReference>
<accession>A0A0D0IVZ1</accession>
<dbReference type="Gene3D" id="1.25.40.390">
    <property type="match status" value="2"/>
</dbReference>